<dbReference type="Gene3D" id="1.20.140.150">
    <property type="match status" value="1"/>
</dbReference>
<evidence type="ECO:0000313" key="8">
    <source>
        <dbReference type="Proteomes" id="UP000332933"/>
    </source>
</evidence>
<feature type="transmembrane region" description="Helical" evidence="5">
    <location>
        <begin position="214"/>
        <end position="233"/>
    </location>
</feature>
<dbReference type="AlphaFoldDB" id="A0A485LA10"/>
<evidence type="ECO:0000256" key="1">
    <source>
        <dbReference type="ARBA" id="ARBA00004141"/>
    </source>
</evidence>
<dbReference type="OrthoDB" id="67538at2759"/>
<feature type="transmembrane region" description="Helical" evidence="5">
    <location>
        <begin position="178"/>
        <end position="202"/>
    </location>
</feature>
<dbReference type="EMBL" id="CAADRA010006399">
    <property type="protein sequence ID" value="VFT94906.1"/>
    <property type="molecule type" value="Genomic_DNA"/>
</dbReference>
<organism evidence="7 8">
    <name type="scientific">Aphanomyces stellatus</name>
    <dbReference type="NCBI Taxonomy" id="120398"/>
    <lineage>
        <taxon>Eukaryota</taxon>
        <taxon>Sar</taxon>
        <taxon>Stramenopiles</taxon>
        <taxon>Oomycota</taxon>
        <taxon>Saprolegniomycetes</taxon>
        <taxon>Saprolegniales</taxon>
        <taxon>Verrucalvaceae</taxon>
        <taxon>Aphanomyces</taxon>
    </lineage>
</organism>
<evidence type="ECO:0000313" key="6">
    <source>
        <dbReference type="EMBL" id="KAF0690436.1"/>
    </source>
</evidence>
<evidence type="ECO:0000256" key="4">
    <source>
        <dbReference type="ARBA" id="ARBA00023136"/>
    </source>
</evidence>
<proteinExistence type="predicted"/>
<comment type="subcellular location">
    <subcellularLocation>
        <location evidence="1">Membrane</location>
        <topology evidence="1">Multi-pass membrane protein</topology>
    </subcellularLocation>
</comment>
<reference evidence="6" key="2">
    <citation type="submission" date="2019-06" db="EMBL/GenBank/DDBJ databases">
        <title>Genomics analysis of Aphanomyces spp. identifies a new class of oomycete effector associated with host adaptation.</title>
        <authorList>
            <person name="Gaulin E."/>
        </authorList>
    </citation>
    <scope>NUCLEOTIDE SEQUENCE</scope>
    <source>
        <strain evidence="6">CBS 578.67</strain>
    </source>
</reference>
<protein>
    <submittedName>
        <fullName evidence="7">Aste57867_18168 protein</fullName>
    </submittedName>
</protein>
<dbReference type="GO" id="GO:0005886">
    <property type="term" value="C:plasma membrane"/>
    <property type="evidence" value="ECO:0007669"/>
    <property type="project" value="TreeGrafter"/>
</dbReference>
<dbReference type="EMBL" id="VJMH01006378">
    <property type="protein sequence ID" value="KAF0690436.1"/>
    <property type="molecule type" value="Genomic_DNA"/>
</dbReference>
<evidence type="ECO:0000256" key="5">
    <source>
        <dbReference type="SAM" id="Phobius"/>
    </source>
</evidence>
<evidence type="ECO:0000256" key="2">
    <source>
        <dbReference type="ARBA" id="ARBA00022692"/>
    </source>
</evidence>
<dbReference type="PANTHER" id="PTHR10671">
    <property type="entry name" value="EPITHELIAL MEMBRANE PROTEIN-RELATED"/>
    <property type="match status" value="1"/>
</dbReference>
<reference evidence="7 8" key="1">
    <citation type="submission" date="2019-03" db="EMBL/GenBank/DDBJ databases">
        <authorList>
            <person name="Gaulin E."/>
            <person name="Dumas B."/>
        </authorList>
    </citation>
    <scope>NUCLEOTIDE SEQUENCE [LARGE SCALE GENOMIC DNA]</scope>
    <source>
        <strain evidence="7">CBS 568.67</strain>
    </source>
</reference>
<keyword evidence="4 5" id="KW-0472">Membrane</keyword>
<evidence type="ECO:0000313" key="7">
    <source>
        <dbReference type="EMBL" id="VFT94906.1"/>
    </source>
</evidence>
<keyword evidence="2 5" id="KW-0812">Transmembrane</keyword>
<keyword evidence="3 5" id="KW-1133">Transmembrane helix</keyword>
<evidence type="ECO:0000256" key="3">
    <source>
        <dbReference type="ARBA" id="ARBA00022989"/>
    </source>
</evidence>
<dbReference type="Proteomes" id="UP000332933">
    <property type="component" value="Unassembled WGS sequence"/>
</dbReference>
<accession>A0A485LA10</accession>
<feature type="transmembrane region" description="Helical" evidence="5">
    <location>
        <begin position="148"/>
        <end position="171"/>
    </location>
</feature>
<name>A0A485LA10_9STRA</name>
<keyword evidence="8" id="KW-1185">Reference proteome</keyword>
<dbReference type="InterPro" id="IPR050579">
    <property type="entry name" value="PMP-22/EMP/MP20-like"/>
</dbReference>
<gene>
    <name evidence="7" type="primary">Aste57867_18168</name>
    <name evidence="6" type="ORF">As57867_018106</name>
    <name evidence="7" type="ORF">ASTE57867_18168</name>
</gene>
<sequence length="276" mass="29306">MTCTVVGFLAMFIAAAGIALSGASAGLPLWSMLGQTNNGELAAASFTSGVWGYCTDLSFSNTGTKLNLNFSAPVPTNGHSQCFLYYSSNKNIRVMNNTIVLPEQGACTTFQQDGTSATRLMGTITGLDVATFDDFLTKTCGVKGKLSLAFAMLSPVFGVLGLLMLVLGVCCSKNRSCLVSFALFMNVLAGVWALVVCVVWSQQQPAGGALTFGISYYLGIAGLVCYFTASFFLSVHMTQGRSKEEKNKGKVPVKLQEALEKAKKTHAANNHPTRLV</sequence>
<dbReference type="PANTHER" id="PTHR10671:SF108">
    <property type="entry name" value="CLAUDIN FAMILY PROTEIN-RELATED"/>
    <property type="match status" value="1"/>
</dbReference>